<sequence length="159" mass="18276">MSPQYAAQVYFDEICPWQKKGVKISTPQIVWDWNWLDSFMRSIRAKGCEPDFLAIHWYGGKNDIAKFKSFVQTGWNKYKKNIWITECGITASSGPSTADVESFLRQALKWVDSQSYVARFAWTGVFAVNNPPDDFLTNRGAMFQSDGSLRSPAYIMQYE</sequence>
<protein>
    <recommendedName>
        <fullName evidence="1">Asl1-like glycosyl hydrolase catalytic domain-containing protein</fullName>
    </recommendedName>
</protein>
<dbReference type="Pfam" id="PF11790">
    <property type="entry name" value="Glyco_hydro_cc"/>
    <property type="match status" value="1"/>
</dbReference>
<organism evidence="2 3">
    <name type="scientific">Tilletia horrida</name>
    <dbReference type="NCBI Taxonomy" id="155126"/>
    <lineage>
        <taxon>Eukaryota</taxon>
        <taxon>Fungi</taxon>
        <taxon>Dikarya</taxon>
        <taxon>Basidiomycota</taxon>
        <taxon>Ustilaginomycotina</taxon>
        <taxon>Exobasidiomycetes</taxon>
        <taxon>Tilletiales</taxon>
        <taxon>Tilletiaceae</taxon>
        <taxon>Tilletia</taxon>
    </lineage>
</organism>
<dbReference type="InterPro" id="IPR024655">
    <property type="entry name" value="Asl1_glyco_hydro_catalytic"/>
</dbReference>
<dbReference type="Proteomes" id="UP001176521">
    <property type="component" value="Unassembled WGS sequence"/>
</dbReference>
<keyword evidence="3" id="KW-1185">Reference proteome</keyword>
<comment type="caution">
    <text evidence="2">The sequence shown here is derived from an EMBL/GenBank/DDBJ whole genome shotgun (WGS) entry which is preliminary data.</text>
</comment>
<dbReference type="GO" id="GO:0071966">
    <property type="term" value="P:fungal-type cell wall polysaccharide metabolic process"/>
    <property type="evidence" value="ECO:0007669"/>
    <property type="project" value="TreeGrafter"/>
</dbReference>
<dbReference type="PANTHER" id="PTHR34154:SF3">
    <property type="entry name" value="ALKALI-SENSITIVE LINKAGE PROTEIN 1"/>
    <property type="match status" value="1"/>
</dbReference>
<name>A0AAN6G713_9BASI</name>
<gene>
    <name evidence="2" type="ORF">OC842_007046</name>
</gene>
<dbReference type="PANTHER" id="PTHR34154">
    <property type="entry name" value="ALKALI-SENSITIVE LINKAGE PROTEIN 1"/>
    <property type="match status" value="1"/>
</dbReference>
<dbReference type="Gene3D" id="3.20.20.80">
    <property type="entry name" value="Glycosidases"/>
    <property type="match status" value="1"/>
</dbReference>
<dbReference type="AlphaFoldDB" id="A0AAN6G713"/>
<dbReference type="InterPro" id="IPR017853">
    <property type="entry name" value="GH"/>
</dbReference>
<evidence type="ECO:0000259" key="1">
    <source>
        <dbReference type="Pfam" id="PF11790"/>
    </source>
</evidence>
<dbReference type="GO" id="GO:0009277">
    <property type="term" value="C:fungal-type cell wall"/>
    <property type="evidence" value="ECO:0007669"/>
    <property type="project" value="TreeGrafter"/>
</dbReference>
<reference evidence="2" key="1">
    <citation type="journal article" date="2023" name="PhytoFront">
        <title>Draft Genome Resources of Seven Strains of Tilletia horrida, Causal Agent of Kernel Smut of Rice.</title>
        <authorList>
            <person name="Khanal S."/>
            <person name="Antony Babu S."/>
            <person name="Zhou X.G."/>
        </authorList>
    </citation>
    <scope>NUCLEOTIDE SEQUENCE</scope>
    <source>
        <strain evidence="2">TX3</strain>
    </source>
</reference>
<dbReference type="SUPFAM" id="SSF51445">
    <property type="entry name" value="(Trans)glycosidases"/>
    <property type="match status" value="1"/>
</dbReference>
<evidence type="ECO:0000313" key="3">
    <source>
        <dbReference type="Proteomes" id="UP001176521"/>
    </source>
</evidence>
<feature type="domain" description="Asl1-like glycosyl hydrolase catalytic" evidence="1">
    <location>
        <begin position="1"/>
        <end position="150"/>
    </location>
</feature>
<evidence type="ECO:0000313" key="2">
    <source>
        <dbReference type="EMBL" id="KAK0520599.1"/>
    </source>
</evidence>
<proteinExistence type="predicted"/>
<dbReference type="EMBL" id="JAPDMQ010000774">
    <property type="protein sequence ID" value="KAK0520599.1"/>
    <property type="molecule type" value="Genomic_DNA"/>
</dbReference>
<accession>A0AAN6G713</accession>
<dbReference type="InterPro" id="IPR053183">
    <property type="entry name" value="ASL1"/>
</dbReference>